<dbReference type="InterPro" id="IPR032694">
    <property type="entry name" value="CopC/D"/>
</dbReference>
<name>A0A1Y5PLZ4_9MYCO</name>
<dbReference type="GO" id="GO:0006825">
    <property type="term" value="P:copper ion transport"/>
    <property type="evidence" value="ECO:0007669"/>
    <property type="project" value="InterPro"/>
</dbReference>
<dbReference type="AlphaFoldDB" id="A0A1Y5PLZ4"/>
<feature type="transmembrane region" description="Helical" evidence="6">
    <location>
        <begin position="104"/>
        <end position="126"/>
    </location>
</feature>
<evidence type="ECO:0000313" key="8">
    <source>
        <dbReference type="EMBL" id="SBS79747.1"/>
    </source>
</evidence>
<evidence type="ECO:0000256" key="3">
    <source>
        <dbReference type="ARBA" id="ARBA00022692"/>
    </source>
</evidence>
<sequence length="343" mass="36025">MPGTAPPNPAALVVVTQVIYYLSLAIPLGIGMTVGALAIPERHGGLVSRQARSLAVPAAVIVVAGAALQFHATTHVTDWALIELAVLGLAACGLLALRWTPSRLLARAVGTVAILAAVIPRVPLAWSTLSRMATNVVVTVHLLSAMTWVGGLTVLAATAIAGRRTATRTQNDDRLAADWAQIWQRFSMVALVVVGALAVSGTWLAWTHVGTPSQFFTTTYGRFLAVKLVLVLALLGGGAYNVRILLPKIHVLQRDGDTRGVFLIAAQHFPSVVAGEALVSIGILTVVPFLRGSARNQAGWPSAPPFDLGTLGTGLLLIAVVAAIMWAGTRRSFRPLQPSRPVP</sequence>
<dbReference type="EMBL" id="FLQS01000089">
    <property type="protein sequence ID" value="SBS79747.1"/>
    <property type="molecule type" value="Genomic_DNA"/>
</dbReference>
<feature type="transmembrane region" description="Helical" evidence="6">
    <location>
        <begin position="262"/>
        <end position="290"/>
    </location>
</feature>
<evidence type="ECO:0000256" key="4">
    <source>
        <dbReference type="ARBA" id="ARBA00022989"/>
    </source>
</evidence>
<feature type="transmembrane region" description="Helical" evidence="6">
    <location>
        <begin position="310"/>
        <end position="328"/>
    </location>
</feature>
<keyword evidence="3 6" id="KW-0812">Transmembrane</keyword>
<proteinExistence type="predicted"/>
<dbReference type="GO" id="GO:0005886">
    <property type="term" value="C:plasma membrane"/>
    <property type="evidence" value="ECO:0007669"/>
    <property type="project" value="UniProtKB-SubCell"/>
</dbReference>
<gene>
    <name evidence="8" type="ORF">MHPYR_90097</name>
</gene>
<feature type="transmembrane region" description="Helical" evidence="6">
    <location>
        <begin position="138"/>
        <end position="161"/>
    </location>
</feature>
<feature type="domain" description="Copper resistance protein D" evidence="7">
    <location>
        <begin position="181"/>
        <end position="284"/>
    </location>
</feature>
<keyword evidence="2" id="KW-1003">Cell membrane</keyword>
<feature type="transmembrane region" description="Helical" evidence="6">
    <location>
        <begin position="79"/>
        <end position="97"/>
    </location>
</feature>
<feature type="transmembrane region" description="Helical" evidence="6">
    <location>
        <begin position="51"/>
        <end position="73"/>
    </location>
</feature>
<evidence type="ECO:0000256" key="2">
    <source>
        <dbReference type="ARBA" id="ARBA00022475"/>
    </source>
</evidence>
<organism evidence="8">
    <name type="scientific">uncultured Mycobacterium sp</name>
    <dbReference type="NCBI Taxonomy" id="171292"/>
    <lineage>
        <taxon>Bacteria</taxon>
        <taxon>Bacillati</taxon>
        <taxon>Actinomycetota</taxon>
        <taxon>Actinomycetes</taxon>
        <taxon>Mycobacteriales</taxon>
        <taxon>Mycobacteriaceae</taxon>
        <taxon>Mycobacterium</taxon>
        <taxon>environmental samples</taxon>
    </lineage>
</organism>
<feature type="transmembrane region" description="Helical" evidence="6">
    <location>
        <begin position="224"/>
        <end position="242"/>
    </location>
</feature>
<evidence type="ECO:0000256" key="1">
    <source>
        <dbReference type="ARBA" id="ARBA00004651"/>
    </source>
</evidence>
<dbReference type="PANTHER" id="PTHR34820:SF4">
    <property type="entry name" value="INNER MEMBRANE PROTEIN YEBZ"/>
    <property type="match status" value="1"/>
</dbReference>
<accession>A0A1Y5PLZ4</accession>
<feature type="transmembrane region" description="Helical" evidence="6">
    <location>
        <begin position="182"/>
        <end position="204"/>
    </location>
</feature>
<dbReference type="PANTHER" id="PTHR34820">
    <property type="entry name" value="INNER MEMBRANE PROTEIN YEBZ"/>
    <property type="match status" value="1"/>
</dbReference>
<protein>
    <submittedName>
        <fullName evidence="8">Putative copper export protein</fullName>
    </submittedName>
</protein>
<evidence type="ECO:0000259" key="7">
    <source>
        <dbReference type="Pfam" id="PF05425"/>
    </source>
</evidence>
<feature type="transmembrane region" description="Helical" evidence="6">
    <location>
        <begin position="18"/>
        <end position="39"/>
    </location>
</feature>
<evidence type="ECO:0000256" key="6">
    <source>
        <dbReference type="SAM" id="Phobius"/>
    </source>
</evidence>
<dbReference type="InterPro" id="IPR008457">
    <property type="entry name" value="Cu-R_CopD_dom"/>
</dbReference>
<keyword evidence="4 6" id="KW-1133">Transmembrane helix</keyword>
<reference evidence="8" key="1">
    <citation type="submission" date="2016-03" db="EMBL/GenBank/DDBJ databases">
        <authorList>
            <person name="Ploux O."/>
        </authorList>
    </citation>
    <scope>NUCLEOTIDE SEQUENCE</scope>
    <source>
        <strain evidence="8">UC10</strain>
    </source>
</reference>
<keyword evidence="5 6" id="KW-0472">Membrane</keyword>
<comment type="subcellular location">
    <subcellularLocation>
        <location evidence="1">Cell membrane</location>
        <topology evidence="1">Multi-pass membrane protein</topology>
    </subcellularLocation>
</comment>
<evidence type="ECO:0000256" key="5">
    <source>
        <dbReference type="ARBA" id="ARBA00023136"/>
    </source>
</evidence>
<dbReference type="Pfam" id="PF05425">
    <property type="entry name" value="CopD"/>
    <property type="match status" value="1"/>
</dbReference>